<evidence type="ECO:0000256" key="6">
    <source>
        <dbReference type="SAM" id="Phobius"/>
    </source>
</evidence>
<keyword evidence="6" id="KW-0812">Transmembrane</keyword>
<reference evidence="9 10" key="1">
    <citation type="submission" date="2020-07" db="EMBL/GenBank/DDBJ databases">
        <title>Sequencing the genomes of 1000 actinobacteria strains.</title>
        <authorList>
            <person name="Klenk H.-P."/>
        </authorList>
    </citation>
    <scope>NUCLEOTIDE SEQUENCE [LARGE SCALE GENOMIC DNA]</scope>
    <source>
        <strain evidence="9 10">DSM 24662</strain>
    </source>
</reference>
<dbReference type="RefSeq" id="WP_343048767.1">
    <property type="nucleotide sequence ID" value="NZ_JACCBV010000001.1"/>
</dbReference>
<keyword evidence="2" id="KW-0479">Metal-binding</keyword>
<dbReference type="Proteomes" id="UP000576969">
    <property type="component" value="Unassembled WGS sequence"/>
</dbReference>
<dbReference type="InterPro" id="IPR014756">
    <property type="entry name" value="Ig_E-set"/>
</dbReference>
<feature type="chain" id="PRO_5031241619" description="CopC domain-containing protein" evidence="7">
    <location>
        <begin position="41"/>
        <end position="232"/>
    </location>
</feature>
<dbReference type="Pfam" id="PF04234">
    <property type="entry name" value="CopC"/>
    <property type="match status" value="1"/>
</dbReference>
<sequence>MLSREVHRRRSSPAARWAATAIAGLLALSSLALVATPAAAHDELTSASPAADESVEGVPAEVRLVFSGVLSPEAGATAVDVVDGAGASIADGAPVVEENTVTQALDAASGASGAIRVLWRVVSGDGHPISGEYTFTVSAPPSPTETTTAEPTTPATSEPTPTPTASPTAAADGDDADSTFADVWLWVVLGALAAALGGALLYLAFSRVRRENALRERDPQDAGPRSDHPADH</sequence>
<feature type="compositionally biased region" description="Low complexity" evidence="5">
    <location>
        <begin position="144"/>
        <end position="171"/>
    </location>
</feature>
<name>A0A7Y9GQ99_9MICO</name>
<dbReference type="PANTHER" id="PTHR34820">
    <property type="entry name" value="INNER MEMBRANE PROTEIN YEBZ"/>
    <property type="match status" value="1"/>
</dbReference>
<proteinExistence type="predicted"/>
<feature type="signal peptide" evidence="7">
    <location>
        <begin position="1"/>
        <end position="40"/>
    </location>
</feature>
<feature type="domain" description="CopC" evidence="8">
    <location>
        <begin position="41"/>
        <end position="137"/>
    </location>
</feature>
<dbReference type="AlphaFoldDB" id="A0A7Y9GQ99"/>
<protein>
    <recommendedName>
        <fullName evidence="8">CopC domain-containing protein</fullName>
    </recommendedName>
</protein>
<evidence type="ECO:0000256" key="7">
    <source>
        <dbReference type="SAM" id="SignalP"/>
    </source>
</evidence>
<evidence type="ECO:0000256" key="5">
    <source>
        <dbReference type="SAM" id="MobiDB-lite"/>
    </source>
</evidence>
<dbReference type="EMBL" id="JACCBV010000001">
    <property type="protein sequence ID" value="NYE20672.1"/>
    <property type="molecule type" value="Genomic_DNA"/>
</dbReference>
<keyword evidence="4" id="KW-0186">Copper</keyword>
<keyword evidence="3 7" id="KW-0732">Signal</keyword>
<dbReference type="GO" id="GO:0006825">
    <property type="term" value="P:copper ion transport"/>
    <property type="evidence" value="ECO:0007669"/>
    <property type="project" value="InterPro"/>
</dbReference>
<comment type="caution">
    <text evidence="9">The sequence shown here is derived from an EMBL/GenBank/DDBJ whole genome shotgun (WGS) entry which is preliminary data.</text>
</comment>
<organism evidence="9 10">
    <name type="scientific">Microbacterium immunditiarum</name>
    <dbReference type="NCBI Taxonomy" id="337480"/>
    <lineage>
        <taxon>Bacteria</taxon>
        <taxon>Bacillati</taxon>
        <taxon>Actinomycetota</taxon>
        <taxon>Actinomycetes</taxon>
        <taxon>Micrococcales</taxon>
        <taxon>Microbacteriaceae</taxon>
        <taxon>Microbacterium</taxon>
    </lineage>
</organism>
<dbReference type="GO" id="GO:0005507">
    <property type="term" value="F:copper ion binding"/>
    <property type="evidence" value="ECO:0007669"/>
    <property type="project" value="InterPro"/>
</dbReference>
<accession>A0A7Y9GQ99</accession>
<evidence type="ECO:0000256" key="2">
    <source>
        <dbReference type="ARBA" id="ARBA00022723"/>
    </source>
</evidence>
<dbReference type="InterPro" id="IPR014755">
    <property type="entry name" value="Cu-Rt/internalin_Ig-like"/>
</dbReference>
<dbReference type="GO" id="GO:0042597">
    <property type="term" value="C:periplasmic space"/>
    <property type="evidence" value="ECO:0007669"/>
    <property type="project" value="InterPro"/>
</dbReference>
<evidence type="ECO:0000259" key="8">
    <source>
        <dbReference type="Pfam" id="PF04234"/>
    </source>
</evidence>
<feature type="transmembrane region" description="Helical" evidence="6">
    <location>
        <begin position="183"/>
        <end position="205"/>
    </location>
</feature>
<evidence type="ECO:0000256" key="1">
    <source>
        <dbReference type="ARBA" id="ARBA00004196"/>
    </source>
</evidence>
<dbReference type="GO" id="GO:0005886">
    <property type="term" value="C:plasma membrane"/>
    <property type="evidence" value="ECO:0007669"/>
    <property type="project" value="TreeGrafter"/>
</dbReference>
<evidence type="ECO:0000313" key="10">
    <source>
        <dbReference type="Proteomes" id="UP000576969"/>
    </source>
</evidence>
<dbReference type="SUPFAM" id="SSF81296">
    <property type="entry name" value="E set domains"/>
    <property type="match status" value="1"/>
</dbReference>
<evidence type="ECO:0000256" key="3">
    <source>
        <dbReference type="ARBA" id="ARBA00022729"/>
    </source>
</evidence>
<dbReference type="Gene3D" id="2.60.40.1220">
    <property type="match status" value="1"/>
</dbReference>
<comment type="subcellular location">
    <subcellularLocation>
        <location evidence="1">Cell envelope</location>
    </subcellularLocation>
</comment>
<dbReference type="GO" id="GO:0046688">
    <property type="term" value="P:response to copper ion"/>
    <property type="evidence" value="ECO:0007669"/>
    <property type="project" value="InterPro"/>
</dbReference>
<keyword evidence="6" id="KW-1133">Transmembrane helix</keyword>
<evidence type="ECO:0000256" key="4">
    <source>
        <dbReference type="ARBA" id="ARBA00023008"/>
    </source>
</evidence>
<gene>
    <name evidence="9" type="ORF">BJ991_002700</name>
</gene>
<dbReference type="InterPro" id="IPR007348">
    <property type="entry name" value="CopC_dom"/>
</dbReference>
<dbReference type="InterPro" id="IPR032694">
    <property type="entry name" value="CopC/D"/>
</dbReference>
<dbReference type="PANTHER" id="PTHR34820:SF4">
    <property type="entry name" value="INNER MEMBRANE PROTEIN YEBZ"/>
    <property type="match status" value="1"/>
</dbReference>
<evidence type="ECO:0000313" key="9">
    <source>
        <dbReference type="EMBL" id="NYE20672.1"/>
    </source>
</evidence>
<dbReference type="GO" id="GO:0030313">
    <property type="term" value="C:cell envelope"/>
    <property type="evidence" value="ECO:0007669"/>
    <property type="project" value="UniProtKB-SubCell"/>
</dbReference>
<keyword evidence="6" id="KW-0472">Membrane</keyword>
<keyword evidence="10" id="KW-1185">Reference proteome</keyword>
<feature type="region of interest" description="Disordered" evidence="5">
    <location>
        <begin position="135"/>
        <end position="173"/>
    </location>
</feature>